<dbReference type="EMBL" id="CP018145">
    <property type="protein sequence ID" value="ASJ54969.1"/>
    <property type="molecule type" value="Genomic_DNA"/>
</dbReference>
<name>A0A220MJN6_9BACL</name>
<protein>
    <submittedName>
        <fullName evidence="1">Uncharacterized protein</fullName>
    </submittedName>
</protein>
<reference evidence="1 2" key="1">
    <citation type="submission" date="2016-11" db="EMBL/GenBank/DDBJ databases">
        <authorList>
            <person name="Jaros S."/>
            <person name="Januszkiewicz K."/>
            <person name="Wedrychowicz H."/>
        </authorList>
    </citation>
    <scope>NUCLEOTIDE SEQUENCE [LARGE SCALE GENOMIC DNA]</scope>
    <source>
        <strain evidence="1 2">NF2</strain>
    </source>
</reference>
<evidence type="ECO:0000313" key="2">
    <source>
        <dbReference type="Proteomes" id="UP000197781"/>
    </source>
</evidence>
<accession>A0A220MJN6</accession>
<gene>
    <name evidence="1" type="ORF">BP422_16195</name>
</gene>
<sequence>MKTNRVSHVPFTQRVGRYHSHMLQAKLSTPVNPILSFNLQPYYTRQQQWTTELSDSLSRLYRFSSDLEKSAREFIAAGKDDEAVTDIELLQERTDSLVSKYNRLQQFLAEKATTLTTQKLDAFAQVAKDAEEKLQTFGIKLLPDGQLEMDHEKWLENVQTRYTDYTNTMERVAQGFREGTLGLQSKPLGSFSRYYEEAMALHPYIASSSSSLHYQHVAKTGLYVNELW</sequence>
<dbReference type="Proteomes" id="UP000197781">
    <property type="component" value="Chromosome"/>
</dbReference>
<proteinExistence type="predicted"/>
<evidence type="ECO:0000313" key="1">
    <source>
        <dbReference type="EMBL" id="ASJ54969.1"/>
    </source>
</evidence>
<dbReference type="KEGG" id="bfm:BP422_16195"/>
<dbReference type="RefSeq" id="WP_088908672.1">
    <property type="nucleotide sequence ID" value="NZ_CP018145.1"/>
</dbReference>
<dbReference type="AlphaFoldDB" id="A0A220MJN6"/>
<organism evidence="1 2">
    <name type="scientific">Brevibacillus formosus</name>
    <dbReference type="NCBI Taxonomy" id="54913"/>
    <lineage>
        <taxon>Bacteria</taxon>
        <taxon>Bacillati</taxon>
        <taxon>Bacillota</taxon>
        <taxon>Bacilli</taxon>
        <taxon>Bacillales</taxon>
        <taxon>Paenibacillaceae</taxon>
        <taxon>Brevibacillus</taxon>
    </lineage>
</organism>